<dbReference type="EMBL" id="FXYZ01000067">
    <property type="protein sequence ID" value="SMY03810.1"/>
    <property type="molecule type" value="Genomic_DNA"/>
</dbReference>
<keyword evidence="1" id="KW-0812">Transmembrane</keyword>
<evidence type="ECO:0000313" key="5">
    <source>
        <dbReference type="Proteomes" id="UP000234327"/>
    </source>
</evidence>
<keyword evidence="1" id="KW-1133">Transmembrane helix</keyword>
<keyword evidence="1" id="KW-0472">Membrane</keyword>
<feature type="transmembrane region" description="Helical" evidence="1">
    <location>
        <begin position="20"/>
        <end position="44"/>
    </location>
</feature>
<dbReference type="Proteomes" id="UP000234300">
    <property type="component" value="Unassembled WGS sequence"/>
</dbReference>
<organism evidence="3 5">
    <name type="scientific">Brevibacterium aurantiacum</name>
    <dbReference type="NCBI Taxonomy" id="273384"/>
    <lineage>
        <taxon>Bacteria</taxon>
        <taxon>Bacillati</taxon>
        <taxon>Actinomycetota</taxon>
        <taxon>Actinomycetes</taxon>
        <taxon>Micrococcales</taxon>
        <taxon>Brevibacteriaceae</taxon>
        <taxon>Brevibacterium</taxon>
    </lineage>
</organism>
<gene>
    <name evidence="3" type="ORF">BAURA63_03828</name>
    <name evidence="2" type="ORF">BAURA86_03094</name>
</gene>
<evidence type="ECO:0000313" key="2">
    <source>
        <dbReference type="EMBL" id="SMY01674.1"/>
    </source>
</evidence>
<evidence type="ECO:0000313" key="3">
    <source>
        <dbReference type="EMBL" id="SMY03810.1"/>
    </source>
</evidence>
<name>A0A2H1KVS3_BREAU</name>
<proteinExistence type="predicted"/>
<accession>A0A2H1KVS3</accession>
<evidence type="ECO:0000313" key="4">
    <source>
        <dbReference type="Proteomes" id="UP000234300"/>
    </source>
</evidence>
<protein>
    <submittedName>
        <fullName evidence="3">Uncharacterized protein</fullName>
    </submittedName>
</protein>
<evidence type="ECO:0000256" key="1">
    <source>
        <dbReference type="SAM" id="Phobius"/>
    </source>
</evidence>
<reference evidence="4 5" key="1">
    <citation type="submission" date="2017-03" db="EMBL/GenBank/DDBJ databases">
        <authorList>
            <person name="Afonso C.L."/>
            <person name="Miller P.J."/>
            <person name="Scott M.A."/>
            <person name="Spackman E."/>
            <person name="Goraichik I."/>
            <person name="Dimitrov K.M."/>
            <person name="Suarez D.L."/>
            <person name="Swayne D.E."/>
        </authorList>
    </citation>
    <scope>NUCLEOTIDE SEQUENCE [LARGE SCALE GENOMIC DNA]</scope>
    <source>
        <strain evidence="3">6</strain>
        <strain evidence="5">6(3)</strain>
        <strain evidence="2">8</strain>
        <strain evidence="4">8(6)</strain>
    </source>
</reference>
<dbReference type="AlphaFoldDB" id="A0A2H1KVS3"/>
<dbReference type="EMBL" id="FXZI01000012">
    <property type="protein sequence ID" value="SMY01674.1"/>
    <property type="molecule type" value="Genomic_DNA"/>
</dbReference>
<sequence>MTVQGIGPALGGAGGDVFGIGMTIAACGGLIVIVAVVLSFTGAWPGNYRYVSKQESD</sequence>
<dbReference type="Proteomes" id="UP000234327">
    <property type="component" value="Unassembled WGS sequence"/>
</dbReference>